<reference evidence="3 4" key="1">
    <citation type="journal article" date="2019" name="Int. J. Syst. Evol. Microbiol.">
        <title>The Global Catalogue of Microorganisms (GCM) 10K type strain sequencing project: providing services to taxonomists for standard genome sequencing and annotation.</title>
        <authorList>
            <consortium name="The Broad Institute Genomics Platform"/>
            <consortium name="The Broad Institute Genome Sequencing Center for Infectious Disease"/>
            <person name="Wu L."/>
            <person name="Ma J."/>
        </authorList>
    </citation>
    <scope>NUCLEOTIDE SEQUENCE [LARGE SCALE GENOMIC DNA]</scope>
    <source>
        <strain evidence="3 4">JCM 9088</strain>
    </source>
</reference>
<keyword evidence="4" id="KW-1185">Reference proteome</keyword>
<name>A0ABN3XG74_9ACTN</name>
<feature type="region of interest" description="Disordered" evidence="1">
    <location>
        <begin position="202"/>
        <end position="229"/>
    </location>
</feature>
<dbReference type="RefSeq" id="WP_344497206.1">
    <property type="nucleotide sequence ID" value="NZ_BAAAUD010000041.1"/>
</dbReference>
<gene>
    <name evidence="3" type="ORF">GCM10010446_43610</name>
</gene>
<keyword evidence="2" id="KW-0812">Transmembrane</keyword>
<dbReference type="Proteomes" id="UP001500403">
    <property type="component" value="Unassembled WGS sequence"/>
</dbReference>
<proteinExistence type="predicted"/>
<evidence type="ECO:0000313" key="4">
    <source>
        <dbReference type="Proteomes" id="UP001500403"/>
    </source>
</evidence>
<evidence type="ECO:0000313" key="3">
    <source>
        <dbReference type="EMBL" id="GAA2953725.1"/>
    </source>
</evidence>
<keyword evidence="2" id="KW-1133">Transmembrane helix</keyword>
<feature type="region of interest" description="Disordered" evidence="1">
    <location>
        <begin position="1"/>
        <end position="36"/>
    </location>
</feature>
<dbReference type="EMBL" id="BAAAUD010000041">
    <property type="protein sequence ID" value="GAA2953725.1"/>
    <property type="molecule type" value="Genomic_DNA"/>
</dbReference>
<accession>A0ABN3XG74</accession>
<sequence>MISEPELVGDFPAAQAPETVTSTDGEQHPGGPHGRRPWLWAVGGAVAASAVWAGGLYAVGAGQAVDTRGYRVGKGLCAKAELTALSLELGKPSEDPVEVASEHSALDTARCVFGFDPRGKPSEDGAAVSYEVWLDVELHKKTDPEPEFEALIDQPRHGDVVPPLTVGIVGLGETALLTEPGEMEGRRLIVLDGGAVFDLRVTPTMGYGDQEPPPDDAGSEPEPPPLEASMIEDVRDLMAALKG</sequence>
<evidence type="ECO:0000256" key="1">
    <source>
        <dbReference type="SAM" id="MobiDB-lite"/>
    </source>
</evidence>
<feature type="transmembrane region" description="Helical" evidence="2">
    <location>
        <begin position="38"/>
        <end position="59"/>
    </location>
</feature>
<comment type="caution">
    <text evidence="3">The sequence shown here is derived from an EMBL/GenBank/DDBJ whole genome shotgun (WGS) entry which is preliminary data.</text>
</comment>
<keyword evidence="2" id="KW-0472">Membrane</keyword>
<organism evidence="3 4">
    <name type="scientific">Streptomyces enissocaesilis</name>
    <dbReference type="NCBI Taxonomy" id="332589"/>
    <lineage>
        <taxon>Bacteria</taxon>
        <taxon>Bacillati</taxon>
        <taxon>Actinomycetota</taxon>
        <taxon>Actinomycetes</taxon>
        <taxon>Kitasatosporales</taxon>
        <taxon>Streptomycetaceae</taxon>
        <taxon>Streptomyces</taxon>
        <taxon>Streptomyces rochei group</taxon>
    </lineage>
</organism>
<protein>
    <submittedName>
        <fullName evidence="3">Uncharacterized protein</fullName>
    </submittedName>
</protein>
<evidence type="ECO:0000256" key="2">
    <source>
        <dbReference type="SAM" id="Phobius"/>
    </source>
</evidence>